<protein>
    <recommendedName>
        <fullName evidence="8">EGF-like domain-containing protein</fullName>
    </recommendedName>
</protein>
<name>A0AAV2RMR1_MEGNR</name>
<keyword evidence="7" id="KW-0472">Membrane</keyword>
<comment type="caution">
    <text evidence="9">The sequence shown here is derived from an EMBL/GenBank/DDBJ whole genome shotgun (WGS) entry which is preliminary data.</text>
</comment>
<dbReference type="FunFam" id="2.10.25.10:FF:000327">
    <property type="entry name" value="neurogenic locus notch homolog protein 4"/>
    <property type="match status" value="1"/>
</dbReference>
<dbReference type="PANTHER" id="PTHR12916:SF4">
    <property type="entry name" value="UNINFLATABLE, ISOFORM C"/>
    <property type="match status" value="1"/>
</dbReference>
<evidence type="ECO:0000256" key="6">
    <source>
        <dbReference type="PROSITE-ProRule" id="PRU00076"/>
    </source>
</evidence>
<dbReference type="Proteomes" id="UP001497623">
    <property type="component" value="Unassembled WGS sequence"/>
</dbReference>
<feature type="domain" description="EGF-like" evidence="8">
    <location>
        <begin position="1"/>
        <end position="34"/>
    </location>
</feature>
<accession>A0AAV2RMR1</accession>
<dbReference type="InterPro" id="IPR018097">
    <property type="entry name" value="EGF_Ca-bd_CS"/>
</dbReference>
<evidence type="ECO:0000256" key="3">
    <source>
        <dbReference type="ARBA" id="ARBA00022737"/>
    </source>
</evidence>
<dbReference type="PROSITE" id="PS01187">
    <property type="entry name" value="EGF_CA"/>
    <property type="match status" value="1"/>
</dbReference>
<keyword evidence="2" id="KW-0732">Signal</keyword>
<evidence type="ECO:0000256" key="5">
    <source>
        <dbReference type="ARBA" id="ARBA00023180"/>
    </source>
</evidence>
<keyword evidence="4 6" id="KW-1015">Disulfide bond</keyword>
<keyword evidence="7" id="KW-1133">Transmembrane helix</keyword>
<dbReference type="GO" id="GO:0005509">
    <property type="term" value="F:calcium ion binding"/>
    <property type="evidence" value="ECO:0007669"/>
    <property type="project" value="InterPro"/>
</dbReference>
<dbReference type="PANTHER" id="PTHR12916">
    <property type="entry name" value="CYTOCHROME C OXIDASE POLYPEPTIDE VIC-2"/>
    <property type="match status" value="1"/>
</dbReference>
<feature type="domain" description="EGF-like" evidence="8">
    <location>
        <begin position="36"/>
        <end position="73"/>
    </location>
</feature>
<dbReference type="InterPro" id="IPR001881">
    <property type="entry name" value="EGF-like_Ca-bd_dom"/>
</dbReference>
<dbReference type="InterPro" id="IPR000152">
    <property type="entry name" value="EGF-type_Asp/Asn_hydroxyl_site"/>
</dbReference>
<evidence type="ECO:0000259" key="8">
    <source>
        <dbReference type="PROSITE" id="PS50026"/>
    </source>
</evidence>
<feature type="non-terminal residue" evidence="9">
    <location>
        <position position="129"/>
    </location>
</feature>
<evidence type="ECO:0000256" key="4">
    <source>
        <dbReference type="ARBA" id="ARBA00023157"/>
    </source>
</evidence>
<comment type="caution">
    <text evidence="6">Lacks conserved residue(s) required for the propagation of feature annotation.</text>
</comment>
<keyword evidence="7" id="KW-0812">Transmembrane</keyword>
<dbReference type="SUPFAM" id="SSF57196">
    <property type="entry name" value="EGF/Laminin"/>
    <property type="match status" value="2"/>
</dbReference>
<keyword evidence="1 6" id="KW-0245">EGF-like domain</keyword>
<proteinExistence type="predicted"/>
<dbReference type="SMART" id="SM00181">
    <property type="entry name" value="EGF"/>
    <property type="match status" value="2"/>
</dbReference>
<feature type="disulfide bond" evidence="6">
    <location>
        <begin position="63"/>
        <end position="72"/>
    </location>
</feature>
<gene>
    <name evidence="9" type="ORF">MNOR_LOCUS27032</name>
</gene>
<dbReference type="PROSITE" id="PS00022">
    <property type="entry name" value="EGF_1"/>
    <property type="match status" value="1"/>
</dbReference>
<evidence type="ECO:0000313" key="10">
    <source>
        <dbReference type="Proteomes" id="UP001497623"/>
    </source>
</evidence>
<keyword evidence="5" id="KW-0325">Glycoprotein</keyword>
<dbReference type="AlphaFoldDB" id="A0AAV2RMR1"/>
<dbReference type="SMART" id="SM00179">
    <property type="entry name" value="EGF_CA"/>
    <property type="match status" value="1"/>
</dbReference>
<evidence type="ECO:0000256" key="2">
    <source>
        <dbReference type="ARBA" id="ARBA00022729"/>
    </source>
</evidence>
<evidence type="ECO:0000256" key="1">
    <source>
        <dbReference type="ARBA" id="ARBA00022536"/>
    </source>
</evidence>
<keyword evidence="3" id="KW-0677">Repeat</keyword>
<feature type="transmembrane region" description="Helical" evidence="7">
    <location>
        <begin position="83"/>
        <end position="107"/>
    </location>
</feature>
<sequence length="129" mass="14150">LYCNPNPCTNNGICEEGISGPICKCRGFTGTYCNIDINECANNNPCHNGGKCINTFGSFKCDCPTNVTGTYCDIQPPTSTIPWILYIMIGTGILLLLIIICTITVCWGQSKRRKQQSTQQNSNHVIIKP</sequence>
<evidence type="ECO:0000256" key="7">
    <source>
        <dbReference type="SAM" id="Phobius"/>
    </source>
</evidence>
<reference evidence="9 10" key="1">
    <citation type="submission" date="2024-05" db="EMBL/GenBank/DDBJ databases">
        <authorList>
            <person name="Wallberg A."/>
        </authorList>
    </citation>
    <scope>NUCLEOTIDE SEQUENCE [LARGE SCALE GENOMIC DNA]</scope>
</reference>
<feature type="non-terminal residue" evidence="9">
    <location>
        <position position="1"/>
    </location>
</feature>
<dbReference type="EMBL" id="CAXKWB010027845">
    <property type="protein sequence ID" value="CAL4132594.1"/>
    <property type="molecule type" value="Genomic_DNA"/>
</dbReference>
<dbReference type="InterPro" id="IPR000742">
    <property type="entry name" value="EGF"/>
</dbReference>
<dbReference type="PROSITE" id="PS50026">
    <property type="entry name" value="EGF_3"/>
    <property type="match status" value="2"/>
</dbReference>
<evidence type="ECO:0000313" key="9">
    <source>
        <dbReference type="EMBL" id="CAL4132594.1"/>
    </source>
</evidence>
<dbReference type="Gene3D" id="2.10.25.10">
    <property type="entry name" value="Laminin"/>
    <property type="match status" value="2"/>
</dbReference>
<keyword evidence="10" id="KW-1185">Reference proteome</keyword>
<dbReference type="PROSITE" id="PS00010">
    <property type="entry name" value="ASX_HYDROXYL"/>
    <property type="match status" value="1"/>
</dbReference>
<dbReference type="CDD" id="cd00054">
    <property type="entry name" value="EGF_CA"/>
    <property type="match status" value="1"/>
</dbReference>
<organism evidence="9 10">
    <name type="scientific">Meganyctiphanes norvegica</name>
    <name type="common">Northern krill</name>
    <name type="synonym">Thysanopoda norvegica</name>
    <dbReference type="NCBI Taxonomy" id="48144"/>
    <lineage>
        <taxon>Eukaryota</taxon>
        <taxon>Metazoa</taxon>
        <taxon>Ecdysozoa</taxon>
        <taxon>Arthropoda</taxon>
        <taxon>Crustacea</taxon>
        <taxon>Multicrustacea</taxon>
        <taxon>Malacostraca</taxon>
        <taxon>Eumalacostraca</taxon>
        <taxon>Eucarida</taxon>
        <taxon>Euphausiacea</taxon>
        <taxon>Euphausiidae</taxon>
        <taxon>Meganyctiphanes</taxon>
    </lineage>
</organism>
<dbReference type="Pfam" id="PF00008">
    <property type="entry name" value="EGF"/>
    <property type="match status" value="2"/>
</dbReference>